<dbReference type="Pfam" id="PF00069">
    <property type="entry name" value="Pkinase"/>
    <property type="match status" value="1"/>
</dbReference>
<dbReference type="GO" id="GO:0004672">
    <property type="term" value="F:protein kinase activity"/>
    <property type="evidence" value="ECO:0007669"/>
    <property type="project" value="InterPro"/>
</dbReference>
<dbReference type="GO" id="GO:0005524">
    <property type="term" value="F:ATP binding"/>
    <property type="evidence" value="ECO:0007669"/>
    <property type="project" value="InterPro"/>
</dbReference>
<dbReference type="InterPro" id="IPR000719">
    <property type="entry name" value="Prot_kinase_dom"/>
</dbReference>
<dbReference type="InParanoid" id="A0A0C3C2R1"/>
<dbReference type="SUPFAM" id="SSF56112">
    <property type="entry name" value="Protein kinase-like (PK-like)"/>
    <property type="match status" value="1"/>
</dbReference>
<dbReference type="AlphaFoldDB" id="A0A0C3C2R1"/>
<dbReference type="OrthoDB" id="3516685at2759"/>
<reference evidence="2 3" key="1">
    <citation type="submission" date="2014-04" db="EMBL/GenBank/DDBJ databases">
        <authorList>
            <consortium name="DOE Joint Genome Institute"/>
            <person name="Kuo A."/>
            <person name="Martino E."/>
            <person name="Perotto S."/>
            <person name="Kohler A."/>
            <person name="Nagy L.G."/>
            <person name="Floudas D."/>
            <person name="Copeland A."/>
            <person name="Barry K.W."/>
            <person name="Cichocki N."/>
            <person name="Veneault-Fourrey C."/>
            <person name="LaButti K."/>
            <person name="Lindquist E.A."/>
            <person name="Lipzen A."/>
            <person name="Lundell T."/>
            <person name="Morin E."/>
            <person name="Murat C."/>
            <person name="Sun H."/>
            <person name="Tunlid A."/>
            <person name="Henrissat B."/>
            <person name="Grigoriev I.V."/>
            <person name="Hibbett D.S."/>
            <person name="Martin F."/>
            <person name="Nordberg H.P."/>
            <person name="Cantor M.N."/>
            <person name="Hua S.X."/>
        </authorList>
    </citation>
    <scope>NUCLEOTIDE SEQUENCE [LARGE SCALE GENOMIC DNA]</scope>
    <source>
        <strain evidence="2 3">Zn</strain>
    </source>
</reference>
<reference evidence="3" key="2">
    <citation type="submission" date="2015-01" db="EMBL/GenBank/DDBJ databases">
        <title>Evolutionary Origins and Diversification of the Mycorrhizal Mutualists.</title>
        <authorList>
            <consortium name="DOE Joint Genome Institute"/>
            <consortium name="Mycorrhizal Genomics Consortium"/>
            <person name="Kohler A."/>
            <person name="Kuo A."/>
            <person name="Nagy L.G."/>
            <person name="Floudas D."/>
            <person name="Copeland A."/>
            <person name="Barry K.W."/>
            <person name="Cichocki N."/>
            <person name="Veneault-Fourrey C."/>
            <person name="LaButti K."/>
            <person name="Lindquist E.A."/>
            <person name="Lipzen A."/>
            <person name="Lundell T."/>
            <person name="Morin E."/>
            <person name="Murat C."/>
            <person name="Riley R."/>
            <person name="Ohm R."/>
            <person name="Sun H."/>
            <person name="Tunlid A."/>
            <person name="Henrissat B."/>
            <person name="Grigoriev I.V."/>
            <person name="Hibbett D.S."/>
            <person name="Martin F."/>
        </authorList>
    </citation>
    <scope>NUCLEOTIDE SEQUENCE [LARGE SCALE GENOMIC DNA]</scope>
    <source>
        <strain evidence="3">Zn</strain>
    </source>
</reference>
<keyword evidence="3" id="KW-1185">Reference proteome</keyword>
<protein>
    <recommendedName>
        <fullName evidence="1">Protein kinase domain-containing protein</fullName>
    </recommendedName>
</protein>
<evidence type="ECO:0000313" key="2">
    <source>
        <dbReference type="EMBL" id="KIM93163.1"/>
    </source>
</evidence>
<dbReference type="STRING" id="913774.A0A0C3C2R1"/>
<dbReference type="PROSITE" id="PS50011">
    <property type="entry name" value="PROTEIN_KINASE_DOM"/>
    <property type="match status" value="1"/>
</dbReference>
<dbReference type="InterPro" id="IPR011009">
    <property type="entry name" value="Kinase-like_dom_sf"/>
</dbReference>
<dbReference type="Gene3D" id="1.10.510.10">
    <property type="entry name" value="Transferase(Phosphotransferase) domain 1"/>
    <property type="match status" value="1"/>
</dbReference>
<evidence type="ECO:0000259" key="1">
    <source>
        <dbReference type="PROSITE" id="PS50011"/>
    </source>
</evidence>
<gene>
    <name evidence="2" type="ORF">OIDMADRAFT_61805</name>
</gene>
<organism evidence="2 3">
    <name type="scientific">Oidiodendron maius (strain Zn)</name>
    <dbReference type="NCBI Taxonomy" id="913774"/>
    <lineage>
        <taxon>Eukaryota</taxon>
        <taxon>Fungi</taxon>
        <taxon>Dikarya</taxon>
        <taxon>Ascomycota</taxon>
        <taxon>Pezizomycotina</taxon>
        <taxon>Leotiomycetes</taxon>
        <taxon>Leotiomycetes incertae sedis</taxon>
        <taxon>Myxotrichaceae</taxon>
        <taxon>Oidiodendron</taxon>
    </lineage>
</organism>
<name>A0A0C3C2R1_OIDMZ</name>
<accession>A0A0C3C2R1</accession>
<dbReference type="EMBL" id="KN832898">
    <property type="protein sequence ID" value="KIM93163.1"/>
    <property type="molecule type" value="Genomic_DNA"/>
</dbReference>
<dbReference type="HOGENOM" id="CLU_1825841_0_0_1"/>
<evidence type="ECO:0000313" key="3">
    <source>
        <dbReference type="Proteomes" id="UP000054321"/>
    </source>
</evidence>
<feature type="domain" description="Protein kinase" evidence="1">
    <location>
        <begin position="1"/>
        <end position="128"/>
    </location>
</feature>
<proteinExistence type="predicted"/>
<dbReference type="Proteomes" id="UP000054321">
    <property type="component" value="Unassembled WGS sequence"/>
</dbReference>
<sequence length="141" mass="16051">MFMVVILDYGSSIKQNSCHAKPERVGTIPYLAPEMEIEIYDQSVDLWACGVIGLQFFATKGKLPWRHVIQNKERFRAGKLTYDQQMAHLKAAAPDLMENLLRLLAWDAPKRGTAHDALQYKSFSHVRLRARPEGNKHACSP</sequence>